<reference evidence="1" key="1">
    <citation type="submission" date="2019-07" db="EMBL/GenBank/DDBJ databases">
        <authorList>
            <person name="Dittberner H."/>
        </authorList>
    </citation>
    <scope>NUCLEOTIDE SEQUENCE [LARGE SCALE GENOMIC DNA]</scope>
</reference>
<dbReference type="Proteomes" id="UP000489600">
    <property type="component" value="Unassembled WGS sequence"/>
</dbReference>
<keyword evidence="2" id="KW-1185">Reference proteome</keyword>
<accession>A0A565BKG3</accession>
<dbReference type="EMBL" id="CABITT030000004">
    <property type="protein sequence ID" value="VVB02123.1"/>
    <property type="molecule type" value="Genomic_DNA"/>
</dbReference>
<gene>
    <name evidence="1" type="ORF">ANE_LOCUS12567</name>
</gene>
<sequence>MIRRANVMCCFGSDLLGKDRKQRAQPGFDRPSCHWRVASDVPCRKLHSLHIRAEELASEEEEAAF</sequence>
<evidence type="ECO:0000313" key="2">
    <source>
        <dbReference type="Proteomes" id="UP000489600"/>
    </source>
</evidence>
<comment type="caution">
    <text evidence="1">The sequence shown here is derived from an EMBL/GenBank/DDBJ whole genome shotgun (WGS) entry which is preliminary data.</text>
</comment>
<organism evidence="1 2">
    <name type="scientific">Arabis nemorensis</name>
    <dbReference type="NCBI Taxonomy" id="586526"/>
    <lineage>
        <taxon>Eukaryota</taxon>
        <taxon>Viridiplantae</taxon>
        <taxon>Streptophyta</taxon>
        <taxon>Embryophyta</taxon>
        <taxon>Tracheophyta</taxon>
        <taxon>Spermatophyta</taxon>
        <taxon>Magnoliopsida</taxon>
        <taxon>eudicotyledons</taxon>
        <taxon>Gunneridae</taxon>
        <taxon>Pentapetalae</taxon>
        <taxon>rosids</taxon>
        <taxon>malvids</taxon>
        <taxon>Brassicales</taxon>
        <taxon>Brassicaceae</taxon>
        <taxon>Arabideae</taxon>
        <taxon>Arabis</taxon>
    </lineage>
</organism>
<protein>
    <submittedName>
        <fullName evidence="1">Uncharacterized protein</fullName>
    </submittedName>
</protein>
<name>A0A565BKG3_9BRAS</name>
<evidence type="ECO:0000313" key="1">
    <source>
        <dbReference type="EMBL" id="VVB02123.1"/>
    </source>
</evidence>
<proteinExistence type="predicted"/>
<dbReference type="AlphaFoldDB" id="A0A565BKG3"/>